<proteinExistence type="inferred from homology"/>
<evidence type="ECO:0000256" key="1">
    <source>
        <dbReference type="ARBA" id="ARBA00007730"/>
    </source>
</evidence>
<feature type="transmembrane region" description="Helical" evidence="4">
    <location>
        <begin position="54"/>
        <end position="75"/>
    </location>
</feature>
<protein>
    <submittedName>
        <fullName evidence="6">Aspartyl/Asparaginyl beta-hydroxylase</fullName>
    </submittedName>
</protein>
<dbReference type="KEGG" id="vg:16511967"/>
<evidence type="ECO:0000256" key="3">
    <source>
        <dbReference type="ARBA" id="ARBA00023002"/>
    </source>
</evidence>
<evidence type="ECO:0000256" key="2">
    <source>
        <dbReference type="ARBA" id="ARBA00022964"/>
    </source>
</evidence>
<feature type="domain" description="Aspartyl/asparaginy/proline hydroxylase" evidence="5">
    <location>
        <begin position="134"/>
        <end position="294"/>
    </location>
</feature>
<dbReference type="Pfam" id="PF05118">
    <property type="entry name" value="Asp_Arg_Hydrox"/>
    <property type="match status" value="1"/>
</dbReference>
<dbReference type="GO" id="GO:0051213">
    <property type="term" value="F:dioxygenase activity"/>
    <property type="evidence" value="ECO:0007669"/>
    <property type="project" value="UniProtKB-KW"/>
</dbReference>
<keyword evidence="4" id="KW-1133">Transmembrane helix</keyword>
<dbReference type="Proteomes" id="UP000201566">
    <property type="component" value="Segment"/>
</dbReference>
<evidence type="ECO:0000259" key="5">
    <source>
        <dbReference type="Pfam" id="PF05118"/>
    </source>
</evidence>
<gene>
    <name evidence="6" type="ORF">pdul_cds_631</name>
</gene>
<dbReference type="GeneID" id="16511967"/>
<dbReference type="InterPro" id="IPR007803">
    <property type="entry name" value="Asp/Arg/Pro-Hydrxlase"/>
</dbReference>
<comment type="similarity">
    <text evidence="1">Belongs to the aspartyl/asparaginyl beta-hydroxylase family.</text>
</comment>
<accession>S4VR59</accession>
<keyword evidence="2" id="KW-0223">Dioxygenase</keyword>
<keyword evidence="3" id="KW-0560">Oxidoreductase</keyword>
<dbReference type="PANTHER" id="PTHR46332">
    <property type="entry name" value="ASPARTATE BETA-HYDROXYLASE DOMAIN-CONTAINING PROTEIN 2"/>
    <property type="match status" value="1"/>
</dbReference>
<keyword evidence="4" id="KW-0812">Transmembrane</keyword>
<evidence type="ECO:0000313" key="6">
    <source>
        <dbReference type="EMBL" id="AGO82767.1"/>
    </source>
</evidence>
<sequence>MCFSFEFARDPPEARAPTVLLERDLAAGRLRALSLKGKREMRTTETACAAKRGLGMVAAAMAALALALVAVLVVLAEVDRRRGRRVRCRPVEYYRLGSWVVAPYNVWAAANARHAPTPWLSVRRVFPGGRTLRAAWRDIAAEAARAMALAEPVDDEPLFRRIAPAGRRWKRFAIRWYGDVSPQARAVCPITCALLDALPEVRLATFSILGPGAVVIPHRGPFRGALRYHLGLSVPAEADAERDPIDARCRLVVDGQARRWAEGDHMLFDDTYVHEVRNLCDRPRIVLFCDVERPMRTARAQAVNAWVCSTFGPLSTRANDNIEQRSGGGGGGR</sequence>
<organism evidence="6 7">
    <name type="scientific">Pandoravirus dulcis</name>
    <dbReference type="NCBI Taxonomy" id="1349409"/>
    <lineage>
        <taxon>Viruses</taxon>
        <taxon>Pandoravirus</taxon>
    </lineage>
</organism>
<dbReference type="InterPro" id="IPR027443">
    <property type="entry name" value="IPNS-like_sf"/>
</dbReference>
<evidence type="ECO:0000313" key="7">
    <source>
        <dbReference type="Proteomes" id="UP000201566"/>
    </source>
</evidence>
<dbReference type="PANTHER" id="PTHR46332:SF5">
    <property type="entry name" value="ASPARTATE BETA-HYDROXYLASE DOMAIN CONTAINING 2"/>
    <property type="match status" value="1"/>
</dbReference>
<dbReference type="EMBL" id="KC977570">
    <property type="protein sequence ID" value="AGO82767.1"/>
    <property type="molecule type" value="Genomic_DNA"/>
</dbReference>
<keyword evidence="4" id="KW-0472">Membrane</keyword>
<dbReference type="InterPro" id="IPR051821">
    <property type="entry name" value="Asp/Asn_beta-hydroxylase"/>
</dbReference>
<evidence type="ECO:0000256" key="4">
    <source>
        <dbReference type="SAM" id="Phobius"/>
    </source>
</evidence>
<name>S4VR59_9VIRU</name>
<dbReference type="RefSeq" id="YP_008319436.1">
    <property type="nucleotide sequence ID" value="NC_021858.1"/>
</dbReference>
<dbReference type="SUPFAM" id="SSF51197">
    <property type="entry name" value="Clavaminate synthase-like"/>
    <property type="match status" value="1"/>
</dbReference>
<dbReference type="Gene3D" id="2.60.120.330">
    <property type="entry name" value="B-lactam Antibiotic, Isopenicillin N Synthase, Chain"/>
    <property type="match status" value="1"/>
</dbReference>
<reference evidence="6 7" key="1">
    <citation type="journal article" date="2013" name="Science">
        <title>Pandoraviruses: amoeba viruses with genomes up to 2.5 Mb reaching that of parasitic eukaryotes.</title>
        <authorList>
            <person name="Philippe N."/>
            <person name="Legendre M."/>
            <person name="Doutre G."/>
            <person name="Coute Y."/>
            <person name="Poirot O."/>
            <person name="Lescot M."/>
            <person name="Arslan D."/>
            <person name="Seltzer V."/>
            <person name="Bertaux L."/>
            <person name="Bruley C."/>
            <person name="Garin J."/>
            <person name="Claverie J.M."/>
            <person name="Abergel C."/>
        </authorList>
    </citation>
    <scope>NUCLEOTIDE SEQUENCE [LARGE SCALE GENOMIC DNA]</scope>
    <source>
        <strain evidence="6">Melbourne</strain>
    </source>
</reference>